<reference evidence="2" key="1">
    <citation type="submission" date="2023-02" db="EMBL/GenBank/DDBJ databases">
        <title>Colletotrichum kahawae CIFC_Que2 genome sequencing and assembly.</title>
        <authorList>
            <person name="Baroncelli R."/>
        </authorList>
    </citation>
    <scope>NUCLEOTIDE SEQUENCE</scope>
    <source>
        <strain evidence="2">CIFC_Que2</strain>
    </source>
</reference>
<accession>A0AAD9Y6E4</accession>
<proteinExistence type="predicted"/>
<evidence type="ECO:0000313" key="2">
    <source>
        <dbReference type="EMBL" id="KAK2744509.1"/>
    </source>
</evidence>
<organism evidence="2 3">
    <name type="scientific">Colletotrichum kahawae</name>
    <name type="common">Coffee berry disease fungus</name>
    <dbReference type="NCBI Taxonomy" id="34407"/>
    <lineage>
        <taxon>Eukaryota</taxon>
        <taxon>Fungi</taxon>
        <taxon>Dikarya</taxon>
        <taxon>Ascomycota</taxon>
        <taxon>Pezizomycotina</taxon>
        <taxon>Sordariomycetes</taxon>
        <taxon>Hypocreomycetidae</taxon>
        <taxon>Glomerellales</taxon>
        <taxon>Glomerellaceae</taxon>
        <taxon>Colletotrichum</taxon>
        <taxon>Colletotrichum gloeosporioides species complex</taxon>
    </lineage>
</organism>
<evidence type="ECO:0000256" key="1">
    <source>
        <dbReference type="SAM" id="MobiDB-lite"/>
    </source>
</evidence>
<feature type="compositionally biased region" description="Polar residues" evidence="1">
    <location>
        <begin position="25"/>
        <end position="41"/>
    </location>
</feature>
<gene>
    <name evidence="2" type="ORF">CKAH01_06766</name>
</gene>
<feature type="region of interest" description="Disordered" evidence="1">
    <location>
        <begin position="18"/>
        <end position="52"/>
    </location>
</feature>
<keyword evidence="3" id="KW-1185">Reference proteome</keyword>
<name>A0AAD9Y6E4_COLKA</name>
<protein>
    <submittedName>
        <fullName evidence="2">Uncharacterized protein</fullName>
    </submittedName>
</protein>
<dbReference type="AlphaFoldDB" id="A0AAD9Y6E4"/>
<dbReference type="EMBL" id="VYYT01000311">
    <property type="protein sequence ID" value="KAK2744509.1"/>
    <property type="molecule type" value="Genomic_DNA"/>
</dbReference>
<dbReference type="Proteomes" id="UP001281614">
    <property type="component" value="Unassembled WGS sequence"/>
</dbReference>
<evidence type="ECO:0000313" key="3">
    <source>
        <dbReference type="Proteomes" id="UP001281614"/>
    </source>
</evidence>
<comment type="caution">
    <text evidence="2">The sequence shown here is derived from an EMBL/GenBank/DDBJ whole genome shotgun (WGS) entry which is preliminary data.</text>
</comment>
<sequence length="52" mass="5602">MMMEGHGLETALAQTCPGAWDTPKATPSLSSDQIFAQGTLSQKRRSGSEVHR</sequence>